<comment type="catalytic activity">
    <reaction evidence="8 9">
        <text>S-sulfanyl-L-cysteinyl-[protein] + uridine(34) in tRNA + AH2 + ATP = 2-thiouridine(34) in tRNA + L-cysteinyl-[protein] + A + AMP + diphosphate + H(+)</text>
        <dbReference type="Rhea" id="RHEA:47032"/>
        <dbReference type="Rhea" id="RHEA-COMP:10131"/>
        <dbReference type="Rhea" id="RHEA-COMP:11726"/>
        <dbReference type="Rhea" id="RHEA-COMP:11727"/>
        <dbReference type="Rhea" id="RHEA-COMP:11728"/>
        <dbReference type="ChEBI" id="CHEBI:13193"/>
        <dbReference type="ChEBI" id="CHEBI:15378"/>
        <dbReference type="ChEBI" id="CHEBI:17499"/>
        <dbReference type="ChEBI" id="CHEBI:29950"/>
        <dbReference type="ChEBI" id="CHEBI:30616"/>
        <dbReference type="ChEBI" id="CHEBI:33019"/>
        <dbReference type="ChEBI" id="CHEBI:61963"/>
        <dbReference type="ChEBI" id="CHEBI:65315"/>
        <dbReference type="ChEBI" id="CHEBI:87170"/>
        <dbReference type="ChEBI" id="CHEBI:456215"/>
        <dbReference type="EC" id="2.8.1.13"/>
    </reaction>
</comment>
<keyword evidence="2 9" id="KW-0808">Transferase</keyword>
<dbReference type="EC" id="2.8.1.13" evidence="9"/>
<feature type="binding site" evidence="9">
    <location>
        <position position="92"/>
    </location>
    <ligand>
        <name>ATP</name>
        <dbReference type="ChEBI" id="CHEBI:30616"/>
    </ligand>
</feature>
<dbReference type="HAMAP" id="MF_00144">
    <property type="entry name" value="tRNA_thiouridyl_MnmA"/>
    <property type="match status" value="1"/>
</dbReference>
<evidence type="ECO:0000313" key="12">
    <source>
        <dbReference type="EMBL" id="GLQ21050.1"/>
    </source>
</evidence>
<proteinExistence type="inferred from homology"/>
<reference evidence="12" key="2">
    <citation type="submission" date="2023-01" db="EMBL/GenBank/DDBJ databases">
        <title>Draft genome sequence of Algimonas porphyrae strain NBRC 108216.</title>
        <authorList>
            <person name="Sun Q."/>
            <person name="Mori K."/>
        </authorList>
    </citation>
    <scope>NUCLEOTIDE SEQUENCE</scope>
    <source>
        <strain evidence="12">NBRC 108216</strain>
    </source>
</reference>
<evidence type="ECO:0000259" key="11">
    <source>
        <dbReference type="Pfam" id="PF20259"/>
    </source>
</evidence>
<evidence type="ECO:0000256" key="8">
    <source>
        <dbReference type="ARBA" id="ARBA00051542"/>
    </source>
</evidence>
<gene>
    <name evidence="9 12" type="primary">mnmA</name>
    <name evidence="12" type="ORF">GCM10007854_20050</name>
</gene>
<keyword evidence="1 9" id="KW-0820">tRNA-binding</keyword>
<dbReference type="NCBIfam" id="NF001138">
    <property type="entry name" value="PRK00143.1"/>
    <property type="match status" value="1"/>
</dbReference>
<dbReference type="Gene3D" id="2.30.30.280">
    <property type="entry name" value="Adenine nucleotide alpha hydrolases-like domains"/>
    <property type="match status" value="1"/>
</dbReference>
<feature type="site" description="Interaction with tRNA" evidence="9">
    <location>
        <position position="399"/>
    </location>
</feature>
<evidence type="ECO:0000313" key="13">
    <source>
        <dbReference type="Proteomes" id="UP001161390"/>
    </source>
</evidence>
<dbReference type="Pfam" id="PF03054">
    <property type="entry name" value="tRNA_Me_trans"/>
    <property type="match status" value="1"/>
</dbReference>
<evidence type="ECO:0000256" key="9">
    <source>
        <dbReference type="HAMAP-Rule" id="MF_00144"/>
    </source>
</evidence>
<feature type="binding site" evidence="9">
    <location>
        <begin position="66"/>
        <end position="73"/>
    </location>
    <ligand>
        <name>ATP</name>
        <dbReference type="ChEBI" id="CHEBI:30616"/>
    </ligand>
</feature>
<reference evidence="12" key="1">
    <citation type="journal article" date="2014" name="Int. J. Syst. Evol. Microbiol.">
        <title>Complete genome of a new Firmicutes species belonging to the dominant human colonic microbiota ('Ruminococcus bicirculans') reveals two chromosomes and a selective capacity to utilize plant glucans.</title>
        <authorList>
            <consortium name="NISC Comparative Sequencing Program"/>
            <person name="Wegmann U."/>
            <person name="Louis P."/>
            <person name="Goesmann A."/>
            <person name="Henrissat B."/>
            <person name="Duncan S.H."/>
            <person name="Flint H.J."/>
        </authorList>
    </citation>
    <scope>NUCLEOTIDE SEQUENCE</scope>
    <source>
        <strain evidence="12">NBRC 108216</strain>
    </source>
</reference>
<evidence type="ECO:0000256" key="1">
    <source>
        <dbReference type="ARBA" id="ARBA00022555"/>
    </source>
</evidence>
<sequence>MDCSGSGLILLSLFDGPSWLGWLPRAVDSVPDLTYMAFAMANAVLDTPLNSLGFAKPEAQTRVVVAMSGGVDSSVCAALLAREGYEVIGVTLQLYDHGAAVKSAKSCCAGQDIYDARRVAEMIGFPHYVLDYETNFRESVIEDFADTYLMGATPIPCVRCNQTVKFRDLLNVARDLGADCMATGHYIQRVAGPNGPELHRAYDGGKDQSYFLFATTREQLDFLRFPLGHMDKSDTRRLAEEMGLNVASKPDSQDICFVPEGRYTDVIEKIRPHAAQPGDIVDQNGTVLGRHRGVMYYTVGQRRGLGLGEHTGTDPLFVIRIDADAGQVVVGPRAALERSDIYLTDVNWIGPGTLADADGADIHVKVRSTRPPEAATLHVEGETVRVRLATPDMGISPGQACVFYEPRADAQRTLGGGWIVRTG</sequence>
<dbReference type="InterPro" id="IPR046885">
    <property type="entry name" value="MnmA-like_C"/>
</dbReference>
<dbReference type="SUPFAM" id="SSF52402">
    <property type="entry name" value="Adenine nucleotide alpha hydrolases-like"/>
    <property type="match status" value="1"/>
</dbReference>
<dbReference type="EMBL" id="BSNJ01000004">
    <property type="protein sequence ID" value="GLQ21050.1"/>
    <property type="molecule type" value="Genomic_DNA"/>
</dbReference>
<dbReference type="Pfam" id="PF20258">
    <property type="entry name" value="tRNA_Me_trans_C"/>
    <property type="match status" value="1"/>
</dbReference>
<comment type="caution">
    <text evidence="9">Lacks conserved residue(s) required for the propagation of feature annotation.</text>
</comment>
<evidence type="ECO:0000256" key="3">
    <source>
        <dbReference type="ARBA" id="ARBA00022694"/>
    </source>
</evidence>
<keyword evidence="7" id="KW-1015">Disulfide bond</keyword>
<keyword evidence="9" id="KW-0963">Cytoplasm</keyword>
<dbReference type="NCBIfam" id="TIGR00420">
    <property type="entry name" value="trmU"/>
    <property type="match status" value="1"/>
</dbReference>
<evidence type="ECO:0000256" key="2">
    <source>
        <dbReference type="ARBA" id="ARBA00022679"/>
    </source>
</evidence>
<keyword evidence="4 9" id="KW-0547">Nucleotide-binding</keyword>
<dbReference type="Gene3D" id="2.40.30.10">
    <property type="entry name" value="Translation factors"/>
    <property type="match status" value="1"/>
</dbReference>
<evidence type="ECO:0000256" key="6">
    <source>
        <dbReference type="ARBA" id="ARBA00022884"/>
    </source>
</evidence>
<evidence type="ECO:0000256" key="7">
    <source>
        <dbReference type="ARBA" id="ARBA00023157"/>
    </source>
</evidence>
<keyword evidence="3 9" id="KW-0819">tRNA processing</keyword>
<comment type="caution">
    <text evidence="12">The sequence shown here is derived from an EMBL/GenBank/DDBJ whole genome shotgun (WGS) entry which is preliminary data.</text>
</comment>
<feature type="active site" description="Nucleophile" evidence="9">
    <location>
        <position position="160"/>
    </location>
</feature>
<evidence type="ECO:0000256" key="5">
    <source>
        <dbReference type="ARBA" id="ARBA00022840"/>
    </source>
</evidence>
<dbReference type="PANTHER" id="PTHR11933">
    <property type="entry name" value="TRNA 5-METHYLAMINOMETHYL-2-THIOURIDYLATE -METHYLTRANSFERASE"/>
    <property type="match status" value="1"/>
</dbReference>
<dbReference type="InterPro" id="IPR014729">
    <property type="entry name" value="Rossmann-like_a/b/a_fold"/>
</dbReference>
<evidence type="ECO:0000256" key="4">
    <source>
        <dbReference type="ARBA" id="ARBA00022741"/>
    </source>
</evidence>
<protein>
    <recommendedName>
        <fullName evidence="9">tRNA-specific 2-thiouridylase MnmA</fullName>
        <ecNumber evidence="9">2.8.1.13</ecNumber>
    </recommendedName>
</protein>
<comment type="function">
    <text evidence="9">Catalyzes the 2-thiolation of uridine at the wobble position (U34) of tRNA, leading to the formation of s(2)U34.</text>
</comment>
<dbReference type="CDD" id="cd01998">
    <property type="entry name" value="MnmA_TRMU-like"/>
    <property type="match status" value="1"/>
</dbReference>
<feature type="domain" description="tRNA-specific 2-thiouridylase MnmA-like C-terminal" evidence="10">
    <location>
        <begin position="340"/>
        <end position="419"/>
    </location>
</feature>
<organism evidence="12 13">
    <name type="scientific">Algimonas porphyrae</name>
    <dbReference type="NCBI Taxonomy" id="1128113"/>
    <lineage>
        <taxon>Bacteria</taxon>
        <taxon>Pseudomonadati</taxon>
        <taxon>Pseudomonadota</taxon>
        <taxon>Alphaproteobacteria</taxon>
        <taxon>Maricaulales</taxon>
        <taxon>Robiginitomaculaceae</taxon>
        <taxon>Algimonas</taxon>
    </lineage>
</organism>
<feature type="site" description="Interaction with tRNA" evidence="9">
    <location>
        <position position="185"/>
    </location>
</feature>
<dbReference type="InterPro" id="IPR023382">
    <property type="entry name" value="MnmA-like_central_sf"/>
</dbReference>
<feature type="active site" description="Cysteine persulfide intermediate" evidence="9">
    <location>
        <position position="256"/>
    </location>
</feature>
<comment type="similarity">
    <text evidence="9">Belongs to the MnmA/TRMU family.</text>
</comment>
<keyword evidence="6 9" id="KW-0694">RNA-binding</keyword>
<dbReference type="Pfam" id="PF20259">
    <property type="entry name" value="tRNA_Me_trans_M"/>
    <property type="match status" value="1"/>
</dbReference>
<dbReference type="InterPro" id="IPR004506">
    <property type="entry name" value="MnmA-like"/>
</dbReference>
<dbReference type="Proteomes" id="UP001161390">
    <property type="component" value="Unassembled WGS sequence"/>
</dbReference>
<keyword evidence="13" id="KW-1185">Reference proteome</keyword>
<feature type="domain" description="tRNA-specific 2-thiouridylase MnmA-like central" evidence="11">
    <location>
        <begin position="267"/>
        <end position="331"/>
    </location>
</feature>
<keyword evidence="5 9" id="KW-0067">ATP-binding</keyword>
<evidence type="ECO:0000259" key="10">
    <source>
        <dbReference type="Pfam" id="PF20258"/>
    </source>
</evidence>
<accession>A0ABQ5V304</accession>
<dbReference type="Gene3D" id="3.40.50.620">
    <property type="entry name" value="HUPs"/>
    <property type="match status" value="1"/>
</dbReference>
<dbReference type="InterPro" id="IPR046884">
    <property type="entry name" value="MnmA-like_central"/>
</dbReference>
<dbReference type="PANTHER" id="PTHR11933:SF5">
    <property type="entry name" value="MITOCHONDRIAL TRNA-SPECIFIC 2-THIOURIDYLASE 1"/>
    <property type="match status" value="1"/>
</dbReference>
<name>A0ABQ5V304_9PROT</name>
<comment type="subcellular location">
    <subcellularLocation>
        <location evidence="9">Cytoplasm</location>
    </subcellularLocation>
</comment>
<feature type="binding site" evidence="9">
    <location>
        <position position="184"/>
    </location>
    <ligand>
        <name>ATP</name>
        <dbReference type="ChEBI" id="CHEBI:30616"/>
    </ligand>
</feature>
<feature type="region of interest" description="Interaction with tRNA" evidence="9">
    <location>
        <begin position="206"/>
        <end position="208"/>
    </location>
</feature>